<keyword evidence="2" id="KW-0645">Protease</keyword>
<dbReference type="GO" id="GO:0019784">
    <property type="term" value="F:deNEDDylase activity"/>
    <property type="evidence" value="ECO:0007669"/>
    <property type="project" value="InterPro"/>
</dbReference>
<keyword evidence="8" id="KW-1185">Reference proteome</keyword>
<evidence type="ECO:0000256" key="1">
    <source>
        <dbReference type="ARBA" id="ARBA00005234"/>
    </source>
</evidence>
<dbReference type="OMA" id="FCLAYEE"/>
<dbReference type="InterPro" id="IPR044613">
    <property type="entry name" value="Nep1/2-like"/>
</dbReference>
<evidence type="ECO:0000256" key="3">
    <source>
        <dbReference type="ARBA" id="ARBA00022801"/>
    </source>
</evidence>
<feature type="compositionally biased region" description="Polar residues" evidence="5">
    <location>
        <begin position="161"/>
        <end position="173"/>
    </location>
</feature>
<dbReference type="InterPro" id="IPR038765">
    <property type="entry name" value="Papain-like_cys_pep_sf"/>
</dbReference>
<evidence type="ECO:0000256" key="4">
    <source>
        <dbReference type="ARBA" id="ARBA00022807"/>
    </source>
</evidence>
<accession>A5DZ92</accession>
<feature type="region of interest" description="Disordered" evidence="5">
    <location>
        <begin position="50"/>
        <end position="129"/>
    </location>
</feature>
<dbReference type="AlphaFoldDB" id="A5DZ92"/>
<gene>
    <name evidence="7" type="ORF">LELG_02679</name>
</gene>
<dbReference type="GO" id="GO:0000338">
    <property type="term" value="P:protein deneddylation"/>
    <property type="evidence" value="ECO:0007669"/>
    <property type="project" value="TreeGrafter"/>
</dbReference>
<reference evidence="7 8" key="1">
    <citation type="journal article" date="2009" name="Nature">
        <title>Evolution of pathogenicity and sexual reproduction in eight Candida genomes.</title>
        <authorList>
            <person name="Butler G."/>
            <person name="Rasmussen M.D."/>
            <person name="Lin M.F."/>
            <person name="Santos M.A."/>
            <person name="Sakthikumar S."/>
            <person name="Munro C.A."/>
            <person name="Rheinbay E."/>
            <person name="Grabherr M."/>
            <person name="Forche A."/>
            <person name="Reedy J.L."/>
            <person name="Agrafioti I."/>
            <person name="Arnaud M.B."/>
            <person name="Bates S."/>
            <person name="Brown A.J."/>
            <person name="Brunke S."/>
            <person name="Costanzo M.C."/>
            <person name="Fitzpatrick D.A."/>
            <person name="de Groot P.W."/>
            <person name="Harris D."/>
            <person name="Hoyer L.L."/>
            <person name="Hube B."/>
            <person name="Klis F.M."/>
            <person name="Kodira C."/>
            <person name="Lennard N."/>
            <person name="Logue M.E."/>
            <person name="Martin R."/>
            <person name="Neiman A.M."/>
            <person name="Nikolaou E."/>
            <person name="Quail M.A."/>
            <person name="Quinn J."/>
            <person name="Santos M.C."/>
            <person name="Schmitzberger F.F."/>
            <person name="Sherlock G."/>
            <person name="Shah P."/>
            <person name="Silverstein K.A."/>
            <person name="Skrzypek M.S."/>
            <person name="Soll D."/>
            <person name="Staggs R."/>
            <person name="Stansfield I."/>
            <person name="Stumpf M.P."/>
            <person name="Sudbery P.E."/>
            <person name="Srikantha T."/>
            <person name="Zeng Q."/>
            <person name="Berman J."/>
            <person name="Berriman M."/>
            <person name="Heitman J."/>
            <person name="Gow N.A."/>
            <person name="Lorenz M.C."/>
            <person name="Birren B.W."/>
            <person name="Kellis M."/>
            <person name="Cuomo C.A."/>
        </authorList>
    </citation>
    <scope>NUCLEOTIDE SEQUENCE [LARGE SCALE GENOMIC DNA]</scope>
    <source>
        <strain evidence="8">ATCC 11503 / BCRC 21390 / CBS 2605 / JCM 1781 / NBRC 1676 / NRRL YB-4239</strain>
    </source>
</reference>
<feature type="region of interest" description="Disordered" evidence="5">
    <location>
        <begin position="161"/>
        <end position="192"/>
    </location>
</feature>
<dbReference type="GO" id="GO:0006508">
    <property type="term" value="P:proteolysis"/>
    <property type="evidence" value="ECO:0007669"/>
    <property type="project" value="UniProtKB-KW"/>
</dbReference>
<dbReference type="SUPFAM" id="SSF54001">
    <property type="entry name" value="Cysteine proteinases"/>
    <property type="match status" value="1"/>
</dbReference>
<evidence type="ECO:0000259" key="6">
    <source>
        <dbReference type="PROSITE" id="PS50600"/>
    </source>
</evidence>
<dbReference type="STRING" id="379508.A5DZ92"/>
<evidence type="ECO:0000313" key="8">
    <source>
        <dbReference type="Proteomes" id="UP000001996"/>
    </source>
</evidence>
<dbReference type="Gene3D" id="3.40.395.10">
    <property type="entry name" value="Adenoviral Proteinase, Chain A"/>
    <property type="match status" value="1"/>
</dbReference>
<dbReference type="PANTHER" id="PTHR46468:SF1">
    <property type="entry name" value="SENTRIN-SPECIFIC PROTEASE 8"/>
    <property type="match status" value="1"/>
</dbReference>
<dbReference type="EMBL" id="CH981526">
    <property type="protein sequence ID" value="EDK44500.1"/>
    <property type="molecule type" value="Genomic_DNA"/>
</dbReference>
<protein>
    <recommendedName>
        <fullName evidence="6">Ubiquitin-like protease family profile domain-containing protein</fullName>
    </recommendedName>
</protein>
<evidence type="ECO:0000256" key="2">
    <source>
        <dbReference type="ARBA" id="ARBA00022670"/>
    </source>
</evidence>
<keyword evidence="4" id="KW-0788">Thiol protease</keyword>
<name>A5DZ92_LODEL</name>
<evidence type="ECO:0000256" key="5">
    <source>
        <dbReference type="SAM" id="MobiDB-lite"/>
    </source>
</evidence>
<feature type="compositionally biased region" description="Basic residues" evidence="5">
    <location>
        <begin position="107"/>
        <end position="119"/>
    </location>
</feature>
<dbReference type="GO" id="GO:0008234">
    <property type="term" value="F:cysteine-type peptidase activity"/>
    <property type="evidence" value="ECO:0007669"/>
    <property type="project" value="UniProtKB-KW"/>
</dbReference>
<dbReference type="Pfam" id="PF02902">
    <property type="entry name" value="Peptidase_C48"/>
    <property type="match status" value="1"/>
</dbReference>
<evidence type="ECO:0000313" key="7">
    <source>
        <dbReference type="EMBL" id="EDK44500.1"/>
    </source>
</evidence>
<keyword evidence="3" id="KW-0378">Hydrolase</keyword>
<dbReference type="eggNOG" id="KOG3246">
    <property type="taxonomic scope" value="Eukaryota"/>
</dbReference>
<feature type="compositionally biased region" description="Low complexity" evidence="5">
    <location>
        <begin position="75"/>
        <end position="94"/>
    </location>
</feature>
<dbReference type="PROSITE" id="PS50600">
    <property type="entry name" value="ULP_PROTEASE"/>
    <property type="match status" value="1"/>
</dbReference>
<feature type="domain" description="Ubiquitin-like protease family profile" evidence="6">
    <location>
        <begin position="208"/>
        <end position="389"/>
    </location>
</feature>
<dbReference type="PANTHER" id="PTHR46468">
    <property type="entry name" value="SENTRIN-SPECIFIC PROTEASE 8"/>
    <property type="match status" value="1"/>
</dbReference>
<comment type="similarity">
    <text evidence="1">Belongs to the peptidase C48 family.</text>
</comment>
<dbReference type="OrthoDB" id="5065855at2759"/>
<sequence length="429" mass="49371">MMSVIEWKEHKGFCLAYEETVDQESRESKVTNGLECLPWSSFLPEFEKDSNKYKLNDNDEEALEKEQLLQPPPSSSSSSLPSSSQSASSAPSPKKLSKLEKRELRQLKKVNAQRKRQLKRQTELEETGLEVESDTSFKPFLAKRDIKHIFTNIILNKAASETQDGEGSTNGDCSESRDEKGRRKGKAKANGNHSAKARDFKIFQYHSIAIYKSDLEHILPGEWLNDNDISFVYELITQAFINSGRCRDFANQVCLLFPSLIQLIQHFPAESIETLLPMNDLLKLKFVFLPINYIEEPLEEINLEGSNNGDHWALGVLSLLENTLYVYDSMRVDDNVNEERQLQLLCEKLENCKKLIKKGSKIRILHMQCDQQTNFDDCGVFVIMFTCYLVHQMLFKDRISFDMNKVRFNALDGRLHIMQLISNLAFSYK</sequence>
<proteinExistence type="inferred from homology"/>
<feature type="compositionally biased region" description="Basic and acidic residues" evidence="5">
    <location>
        <begin position="97"/>
        <end position="106"/>
    </location>
</feature>
<organism evidence="7 8">
    <name type="scientific">Lodderomyces elongisporus (strain ATCC 11503 / CBS 2605 / JCM 1781 / NBRC 1676 / NRRL YB-4239)</name>
    <name type="common">Yeast</name>
    <name type="synonym">Saccharomyces elongisporus</name>
    <dbReference type="NCBI Taxonomy" id="379508"/>
    <lineage>
        <taxon>Eukaryota</taxon>
        <taxon>Fungi</taxon>
        <taxon>Dikarya</taxon>
        <taxon>Ascomycota</taxon>
        <taxon>Saccharomycotina</taxon>
        <taxon>Pichiomycetes</taxon>
        <taxon>Debaryomycetaceae</taxon>
        <taxon>Candida/Lodderomyces clade</taxon>
        <taxon>Lodderomyces</taxon>
    </lineage>
</organism>
<dbReference type="HOGENOM" id="CLU_063260_0_0_1"/>
<dbReference type="InParanoid" id="A5DZ92"/>
<dbReference type="InterPro" id="IPR003653">
    <property type="entry name" value="Peptidase_C48_C"/>
</dbReference>
<dbReference type="Proteomes" id="UP000001996">
    <property type="component" value="Unassembled WGS sequence"/>
</dbReference>
<dbReference type="VEuPathDB" id="FungiDB:LELG_02679"/>